<reference evidence="4 5" key="1">
    <citation type="submission" date="2018-11" db="EMBL/GenBank/DDBJ databases">
        <authorList>
            <person name="Li F."/>
        </authorList>
    </citation>
    <scope>NUCLEOTIDE SEQUENCE [LARGE SCALE GENOMIC DNA]</scope>
    <source>
        <strain evidence="4 5">Gsoil 818</strain>
    </source>
</reference>
<dbReference type="Pfam" id="PF13399">
    <property type="entry name" value="LytR_C"/>
    <property type="match status" value="1"/>
</dbReference>
<dbReference type="Proteomes" id="UP000279994">
    <property type="component" value="Unassembled WGS sequence"/>
</dbReference>
<dbReference type="RefSeq" id="WP_123221083.1">
    <property type="nucleotide sequence ID" value="NZ_RJSF01000003.1"/>
</dbReference>
<proteinExistence type="predicted"/>
<comment type="caution">
    <text evidence="4">The sequence shown here is derived from an EMBL/GenBank/DDBJ whole genome shotgun (WGS) entry which is preliminary data.</text>
</comment>
<keyword evidence="2" id="KW-0812">Transmembrane</keyword>
<feature type="transmembrane region" description="Helical" evidence="2">
    <location>
        <begin position="21"/>
        <end position="39"/>
    </location>
</feature>
<keyword evidence="2" id="KW-0472">Membrane</keyword>
<evidence type="ECO:0000256" key="2">
    <source>
        <dbReference type="SAM" id="Phobius"/>
    </source>
</evidence>
<organism evidence="4 5">
    <name type="scientific">Nocardioides pocheonensis</name>
    <dbReference type="NCBI Taxonomy" id="661485"/>
    <lineage>
        <taxon>Bacteria</taxon>
        <taxon>Bacillati</taxon>
        <taxon>Actinomycetota</taxon>
        <taxon>Actinomycetes</taxon>
        <taxon>Propionibacteriales</taxon>
        <taxon>Nocardioidaceae</taxon>
        <taxon>Nocardioides</taxon>
    </lineage>
</organism>
<dbReference type="AlphaFoldDB" id="A0A3N0GYC1"/>
<dbReference type="InterPro" id="IPR027381">
    <property type="entry name" value="LytR/CpsA/Psr_C"/>
</dbReference>
<evidence type="ECO:0000313" key="5">
    <source>
        <dbReference type="Proteomes" id="UP000279994"/>
    </source>
</evidence>
<gene>
    <name evidence="4" type="ORF">EFL26_01365</name>
</gene>
<keyword evidence="5" id="KW-1185">Reference proteome</keyword>
<feature type="compositionally biased region" description="Low complexity" evidence="1">
    <location>
        <begin position="60"/>
        <end position="76"/>
    </location>
</feature>
<accession>A0A3N0GYC1</accession>
<name>A0A3N0GYC1_9ACTN</name>
<dbReference type="Gene3D" id="3.30.70.2390">
    <property type="match status" value="1"/>
</dbReference>
<feature type="region of interest" description="Disordered" evidence="1">
    <location>
        <begin position="42"/>
        <end position="76"/>
    </location>
</feature>
<sequence length="172" mass="18200">MASGRGEHRRDERGLVLPTRLMVFSISAVVLAGLAFVATQHDRGPDTATPAAVTRPKPTPSAVTTTVPVAPTTTPAAKPAVRRGSVYVVVFNNSNVKGLAGKTATRAQRAGWNVVATDNWYGTVDTSTVYFPPRLKAAGALLAKDLGITRVKPAIAPMRTDRLTVILTGDFH</sequence>
<feature type="domain" description="LytR/CpsA/Psr regulator C-terminal" evidence="3">
    <location>
        <begin position="86"/>
        <end position="171"/>
    </location>
</feature>
<keyword evidence="2" id="KW-1133">Transmembrane helix</keyword>
<dbReference type="OrthoDB" id="4350621at2"/>
<evidence type="ECO:0000259" key="3">
    <source>
        <dbReference type="Pfam" id="PF13399"/>
    </source>
</evidence>
<dbReference type="EMBL" id="RJSF01000003">
    <property type="protein sequence ID" value="RNM17463.1"/>
    <property type="molecule type" value="Genomic_DNA"/>
</dbReference>
<protein>
    <submittedName>
        <fullName evidence="4">LytR family transcriptional regulator</fullName>
    </submittedName>
</protein>
<evidence type="ECO:0000313" key="4">
    <source>
        <dbReference type="EMBL" id="RNM17463.1"/>
    </source>
</evidence>
<evidence type="ECO:0000256" key="1">
    <source>
        <dbReference type="SAM" id="MobiDB-lite"/>
    </source>
</evidence>